<feature type="compositionally biased region" description="Acidic residues" evidence="1">
    <location>
        <begin position="70"/>
        <end position="85"/>
    </location>
</feature>
<evidence type="ECO:0000256" key="1">
    <source>
        <dbReference type="SAM" id="MobiDB-lite"/>
    </source>
</evidence>
<accession>A0A0D3I8V3</accession>
<feature type="domain" description="Cyclic nucleotide-binding" evidence="2">
    <location>
        <begin position="123"/>
        <end position="245"/>
    </location>
</feature>
<organism evidence="3 4">
    <name type="scientific">Emiliania huxleyi (strain CCMP1516)</name>
    <dbReference type="NCBI Taxonomy" id="280463"/>
    <lineage>
        <taxon>Eukaryota</taxon>
        <taxon>Haptista</taxon>
        <taxon>Haptophyta</taxon>
        <taxon>Prymnesiophyceae</taxon>
        <taxon>Isochrysidales</taxon>
        <taxon>Noelaerhabdaceae</taxon>
        <taxon>Emiliania</taxon>
    </lineage>
</organism>
<protein>
    <recommendedName>
        <fullName evidence="2">Cyclic nucleotide-binding domain-containing protein</fullName>
    </recommendedName>
</protein>
<dbReference type="InterPro" id="IPR014710">
    <property type="entry name" value="RmlC-like_jellyroll"/>
</dbReference>
<dbReference type="KEGG" id="ehx:EMIHUDRAFT_438491"/>
<proteinExistence type="predicted"/>
<dbReference type="InterPro" id="IPR018490">
    <property type="entry name" value="cNMP-bd_dom_sf"/>
</dbReference>
<reference evidence="3" key="2">
    <citation type="submission" date="2024-10" db="UniProtKB">
        <authorList>
            <consortium name="EnsemblProtists"/>
        </authorList>
    </citation>
    <scope>IDENTIFICATION</scope>
</reference>
<dbReference type="SMART" id="SM00100">
    <property type="entry name" value="cNMP"/>
    <property type="match status" value="1"/>
</dbReference>
<dbReference type="AlphaFoldDB" id="A0A0D3I8V3"/>
<dbReference type="Gene3D" id="2.60.120.10">
    <property type="entry name" value="Jelly Rolls"/>
    <property type="match status" value="1"/>
</dbReference>
<feature type="region of interest" description="Disordered" evidence="1">
    <location>
        <begin position="1"/>
        <end position="99"/>
    </location>
</feature>
<keyword evidence="4" id="KW-1185">Reference proteome</keyword>
<sequence length="308" mass="33615">MRQSSVMGEAPRSVSPPAAGAPMLPPARDSAEVRISVPPESPAARARLTELAGGFGGDGGEALERSSLDAVEESPEEDFGEDVSGESELVAPEVEGEGDRPRERARIAFTREERAWLMRQVKLLRYVHRRFIPYLADIAVEARVSAGEIVCEQGQPTTPGLIIVACGKLELWRKPLRGGDPVLLRELTAGDSLGNTGLIADVHWEYTAVGKEDAWTLTIHRDDLANLLRGRAELSLSVLKGFYKTFVRRLRQVLEQEGGITDSWLLAADVDKSPIKSDRHRRDPFLGMAPPKELSASESAVALPLIPQ</sequence>
<dbReference type="HOGENOM" id="CLU_904421_0_0_1"/>
<dbReference type="InterPro" id="IPR000595">
    <property type="entry name" value="cNMP-bd_dom"/>
</dbReference>
<dbReference type="RefSeq" id="XP_005760117.1">
    <property type="nucleotide sequence ID" value="XM_005760060.1"/>
</dbReference>
<dbReference type="CDD" id="cd00038">
    <property type="entry name" value="CAP_ED"/>
    <property type="match status" value="1"/>
</dbReference>
<dbReference type="EnsemblProtists" id="EOD07688">
    <property type="protein sequence ID" value="EOD07688"/>
    <property type="gene ID" value="EMIHUDRAFT_438491"/>
</dbReference>
<feature type="region of interest" description="Disordered" evidence="1">
    <location>
        <begin position="288"/>
        <end position="308"/>
    </location>
</feature>
<dbReference type="Proteomes" id="UP000013827">
    <property type="component" value="Unassembled WGS sequence"/>
</dbReference>
<name>A0A0D3I8V3_EMIH1</name>
<evidence type="ECO:0000259" key="2">
    <source>
        <dbReference type="PROSITE" id="PS50042"/>
    </source>
</evidence>
<dbReference type="Pfam" id="PF00027">
    <property type="entry name" value="cNMP_binding"/>
    <property type="match status" value="1"/>
</dbReference>
<evidence type="ECO:0000313" key="3">
    <source>
        <dbReference type="EnsemblProtists" id="EOD07688"/>
    </source>
</evidence>
<dbReference type="SUPFAM" id="SSF51206">
    <property type="entry name" value="cAMP-binding domain-like"/>
    <property type="match status" value="1"/>
</dbReference>
<reference evidence="4" key="1">
    <citation type="journal article" date="2013" name="Nature">
        <title>Pan genome of the phytoplankton Emiliania underpins its global distribution.</title>
        <authorList>
            <person name="Read B.A."/>
            <person name="Kegel J."/>
            <person name="Klute M.J."/>
            <person name="Kuo A."/>
            <person name="Lefebvre S.C."/>
            <person name="Maumus F."/>
            <person name="Mayer C."/>
            <person name="Miller J."/>
            <person name="Monier A."/>
            <person name="Salamov A."/>
            <person name="Young J."/>
            <person name="Aguilar M."/>
            <person name="Claverie J.M."/>
            <person name="Frickenhaus S."/>
            <person name="Gonzalez K."/>
            <person name="Herman E.K."/>
            <person name="Lin Y.C."/>
            <person name="Napier J."/>
            <person name="Ogata H."/>
            <person name="Sarno A.F."/>
            <person name="Shmutz J."/>
            <person name="Schroeder D."/>
            <person name="de Vargas C."/>
            <person name="Verret F."/>
            <person name="von Dassow P."/>
            <person name="Valentin K."/>
            <person name="Van de Peer Y."/>
            <person name="Wheeler G."/>
            <person name="Dacks J.B."/>
            <person name="Delwiche C.F."/>
            <person name="Dyhrman S.T."/>
            <person name="Glockner G."/>
            <person name="John U."/>
            <person name="Richards T."/>
            <person name="Worden A.Z."/>
            <person name="Zhang X."/>
            <person name="Grigoriev I.V."/>
            <person name="Allen A.E."/>
            <person name="Bidle K."/>
            <person name="Borodovsky M."/>
            <person name="Bowler C."/>
            <person name="Brownlee C."/>
            <person name="Cock J.M."/>
            <person name="Elias M."/>
            <person name="Gladyshev V.N."/>
            <person name="Groth M."/>
            <person name="Guda C."/>
            <person name="Hadaegh A."/>
            <person name="Iglesias-Rodriguez M.D."/>
            <person name="Jenkins J."/>
            <person name="Jones B.M."/>
            <person name="Lawson T."/>
            <person name="Leese F."/>
            <person name="Lindquist E."/>
            <person name="Lobanov A."/>
            <person name="Lomsadze A."/>
            <person name="Malik S.B."/>
            <person name="Marsh M.E."/>
            <person name="Mackinder L."/>
            <person name="Mock T."/>
            <person name="Mueller-Roeber B."/>
            <person name="Pagarete A."/>
            <person name="Parker M."/>
            <person name="Probert I."/>
            <person name="Quesneville H."/>
            <person name="Raines C."/>
            <person name="Rensing S.A."/>
            <person name="Riano-Pachon D.M."/>
            <person name="Richier S."/>
            <person name="Rokitta S."/>
            <person name="Shiraiwa Y."/>
            <person name="Soanes D.M."/>
            <person name="van der Giezen M."/>
            <person name="Wahlund T.M."/>
            <person name="Williams B."/>
            <person name="Wilson W."/>
            <person name="Wolfe G."/>
            <person name="Wurch L.L."/>
        </authorList>
    </citation>
    <scope>NUCLEOTIDE SEQUENCE</scope>
</reference>
<dbReference type="PaxDb" id="2903-EOD07688"/>
<dbReference type="GeneID" id="17253812"/>
<dbReference type="PROSITE" id="PS50042">
    <property type="entry name" value="CNMP_BINDING_3"/>
    <property type="match status" value="1"/>
</dbReference>
<evidence type="ECO:0000313" key="4">
    <source>
        <dbReference type="Proteomes" id="UP000013827"/>
    </source>
</evidence>